<dbReference type="InterPro" id="IPR005586">
    <property type="entry name" value="ABC_trans_aux"/>
</dbReference>
<evidence type="ECO:0000313" key="3">
    <source>
        <dbReference type="EMBL" id="MBN7798457.1"/>
    </source>
</evidence>
<dbReference type="Proteomes" id="UP000664303">
    <property type="component" value="Unassembled WGS sequence"/>
</dbReference>
<evidence type="ECO:0000313" key="4">
    <source>
        <dbReference type="Proteomes" id="UP000664303"/>
    </source>
</evidence>
<proteinExistence type="predicted"/>
<name>A0A939DJ39_9GAMM</name>
<feature type="chain" id="PRO_5037413620" evidence="1">
    <location>
        <begin position="21"/>
        <end position="195"/>
    </location>
</feature>
<keyword evidence="1" id="KW-0732">Signal</keyword>
<sequence length="195" mass="20996">MSAIPRIGLLLLALSLAACGSTPRSDYYRLSSASAGGSGDAPAIGIGPIQIPEYLNRNSMVFSRGDNQLHIASFQRWAEPLSEGVKRVLGLNLSSALDTENIRPFPWPPSDAPDYGVQVWILSLDASSETTRLVAEWRLHVPGEGREVMRRISRYEEAGTETDGGALAASYSRLLGRLSEEIAAAIAADRGEGKR</sequence>
<evidence type="ECO:0000256" key="1">
    <source>
        <dbReference type="SAM" id="SignalP"/>
    </source>
</evidence>
<dbReference type="AlphaFoldDB" id="A0A939DJ39"/>
<dbReference type="Pfam" id="PF03886">
    <property type="entry name" value="ABC_trans_aux"/>
    <property type="match status" value="1"/>
</dbReference>
<organism evidence="3 4">
    <name type="scientific">Parahaliea mediterranea</name>
    <dbReference type="NCBI Taxonomy" id="651086"/>
    <lineage>
        <taxon>Bacteria</taxon>
        <taxon>Pseudomonadati</taxon>
        <taxon>Pseudomonadota</taxon>
        <taxon>Gammaproteobacteria</taxon>
        <taxon>Cellvibrionales</taxon>
        <taxon>Halieaceae</taxon>
        <taxon>Parahaliea</taxon>
    </lineage>
</organism>
<keyword evidence="4" id="KW-1185">Reference proteome</keyword>
<dbReference type="EMBL" id="JAFKCZ010000015">
    <property type="protein sequence ID" value="MBN7798457.1"/>
    <property type="molecule type" value="Genomic_DNA"/>
</dbReference>
<feature type="signal peptide" evidence="1">
    <location>
        <begin position="1"/>
        <end position="20"/>
    </location>
</feature>
<gene>
    <name evidence="3" type="ORF">JYP50_17785</name>
</gene>
<dbReference type="RefSeq" id="WP_206561906.1">
    <property type="nucleotide sequence ID" value="NZ_JAFKCZ010000015.1"/>
</dbReference>
<protein>
    <submittedName>
        <fullName evidence="3">Membrane integrity-associated transporter subunit PqiC</fullName>
    </submittedName>
</protein>
<reference evidence="3" key="1">
    <citation type="submission" date="2021-02" db="EMBL/GenBank/DDBJ databases">
        <title>PHA producing bacteria isolated from coastal sediment in Guangdong, Shenzhen.</title>
        <authorList>
            <person name="Zheng W."/>
            <person name="Yu S."/>
            <person name="Huang Y."/>
        </authorList>
    </citation>
    <scope>NUCLEOTIDE SEQUENCE</scope>
    <source>
        <strain evidence="3">TN14-10</strain>
    </source>
</reference>
<dbReference type="SUPFAM" id="SSF159594">
    <property type="entry name" value="XCC0632-like"/>
    <property type="match status" value="1"/>
</dbReference>
<comment type="caution">
    <text evidence="3">The sequence shown here is derived from an EMBL/GenBank/DDBJ whole genome shotgun (WGS) entry which is preliminary data.</text>
</comment>
<dbReference type="PROSITE" id="PS51257">
    <property type="entry name" value="PROKAR_LIPOPROTEIN"/>
    <property type="match status" value="1"/>
</dbReference>
<accession>A0A939DJ39</accession>
<feature type="domain" description="ABC-type transport auxiliary lipoprotein component" evidence="2">
    <location>
        <begin position="33"/>
        <end position="183"/>
    </location>
</feature>
<evidence type="ECO:0000259" key="2">
    <source>
        <dbReference type="Pfam" id="PF03886"/>
    </source>
</evidence>
<dbReference type="Gene3D" id="3.40.50.10610">
    <property type="entry name" value="ABC-type transport auxiliary lipoprotein component"/>
    <property type="match status" value="1"/>
</dbReference>